<dbReference type="InterPro" id="IPR011990">
    <property type="entry name" value="TPR-like_helical_dom_sf"/>
</dbReference>
<feature type="region of interest" description="Disordered" evidence="1">
    <location>
        <begin position="57"/>
        <end position="77"/>
    </location>
</feature>
<dbReference type="EMBL" id="AP018248">
    <property type="protein sequence ID" value="BAZ02077.1"/>
    <property type="molecule type" value="Genomic_DNA"/>
</dbReference>
<gene>
    <name evidence="2" type="ORF">NIES37_60850</name>
</gene>
<evidence type="ECO:0000256" key="1">
    <source>
        <dbReference type="SAM" id="MobiDB-lite"/>
    </source>
</evidence>
<feature type="compositionally biased region" description="Low complexity" evidence="1">
    <location>
        <begin position="60"/>
        <end position="77"/>
    </location>
</feature>
<dbReference type="KEGG" id="ttq:NIES37_60850"/>
<proteinExistence type="predicted"/>
<evidence type="ECO:0000313" key="3">
    <source>
        <dbReference type="Proteomes" id="UP000218785"/>
    </source>
</evidence>
<reference evidence="2 3" key="1">
    <citation type="submission" date="2017-06" db="EMBL/GenBank/DDBJ databases">
        <title>Genome sequencing of cyanobaciteial culture collection at National Institute for Environmental Studies (NIES).</title>
        <authorList>
            <person name="Hirose Y."/>
            <person name="Shimura Y."/>
            <person name="Fujisawa T."/>
            <person name="Nakamura Y."/>
            <person name="Kawachi M."/>
        </authorList>
    </citation>
    <scope>NUCLEOTIDE SEQUENCE [LARGE SCALE GENOMIC DNA]</scope>
    <source>
        <strain evidence="2 3">NIES-37</strain>
    </source>
</reference>
<dbReference type="SUPFAM" id="SSF48452">
    <property type="entry name" value="TPR-like"/>
    <property type="match status" value="1"/>
</dbReference>
<accession>A0A1Z4N8N7</accession>
<dbReference type="RefSeq" id="WP_096582044.1">
    <property type="nucleotide sequence ID" value="NZ_CAWNJS010000001.1"/>
</dbReference>
<protein>
    <submittedName>
        <fullName evidence="2">Putative TPR domain protein</fullName>
    </submittedName>
</protein>
<sequence>MNKLKSAGIILGTLATLVSFGRKVNAQFIDPTPINLYAIEREVCLKNNLRDEPRCKRFFPDSNDSNSSSNSRPINNSTDIKQLMQQGIEAYQKENYFVADTAFSQVIKLQPNFALAYAFRGLIQIKQGHKQDALVNLQKAENLLQEQGETNSDAYKRIQRLIEMLQR</sequence>
<evidence type="ECO:0000313" key="2">
    <source>
        <dbReference type="EMBL" id="BAZ02077.1"/>
    </source>
</evidence>
<dbReference type="Gene3D" id="1.25.40.10">
    <property type="entry name" value="Tetratricopeptide repeat domain"/>
    <property type="match status" value="1"/>
</dbReference>
<organism evidence="2 3">
    <name type="scientific">Tolypothrix tenuis PCC 7101</name>
    <dbReference type="NCBI Taxonomy" id="231146"/>
    <lineage>
        <taxon>Bacteria</taxon>
        <taxon>Bacillati</taxon>
        <taxon>Cyanobacteriota</taxon>
        <taxon>Cyanophyceae</taxon>
        <taxon>Nostocales</taxon>
        <taxon>Tolypothrichaceae</taxon>
        <taxon>Tolypothrix</taxon>
    </lineage>
</organism>
<dbReference type="Proteomes" id="UP000218785">
    <property type="component" value="Chromosome"/>
</dbReference>
<keyword evidence="3" id="KW-1185">Reference proteome</keyword>
<name>A0A1Z4N8N7_9CYAN</name>
<dbReference type="AlphaFoldDB" id="A0A1Z4N8N7"/>